<comment type="similarity">
    <text evidence="1">Belongs to the bacterial solute-binding protein 1 family.</text>
</comment>
<feature type="compositionally biased region" description="Basic residues" evidence="4">
    <location>
        <begin position="453"/>
        <end position="464"/>
    </location>
</feature>
<dbReference type="SUPFAM" id="SSF53850">
    <property type="entry name" value="Periplasmic binding protein-like II"/>
    <property type="match status" value="1"/>
</dbReference>
<feature type="region of interest" description="Disordered" evidence="4">
    <location>
        <begin position="426"/>
        <end position="464"/>
    </location>
</feature>
<feature type="region of interest" description="Disordered" evidence="4">
    <location>
        <begin position="23"/>
        <end position="49"/>
    </location>
</feature>
<dbReference type="PANTHER" id="PTHR30061">
    <property type="entry name" value="MALTOSE-BINDING PERIPLASMIC PROTEIN"/>
    <property type="match status" value="1"/>
</dbReference>
<dbReference type="PANTHER" id="PTHR30061:SF50">
    <property type="entry name" value="MALTOSE_MALTODEXTRIN-BINDING PERIPLASMIC PROTEIN"/>
    <property type="match status" value="1"/>
</dbReference>
<dbReference type="Pfam" id="PF01547">
    <property type="entry name" value="SBP_bac_1"/>
    <property type="match status" value="1"/>
</dbReference>
<evidence type="ECO:0000256" key="3">
    <source>
        <dbReference type="ARBA" id="ARBA00022729"/>
    </source>
</evidence>
<evidence type="ECO:0000313" key="7">
    <source>
        <dbReference type="Proteomes" id="UP001500839"/>
    </source>
</evidence>
<feature type="chain" id="PRO_5046734752" evidence="5">
    <location>
        <begin position="22"/>
        <end position="464"/>
    </location>
</feature>
<reference evidence="7" key="1">
    <citation type="journal article" date="2019" name="Int. J. Syst. Evol. Microbiol.">
        <title>The Global Catalogue of Microorganisms (GCM) 10K type strain sequencing project: providing services to taxonomists for standard genome sequencing and annotation.</title>
        <authorList>
            <consortium name="The Broad Institute Genomics Platform"/>
            <consortium name="The Broad Institute Genome Sequencing Center for Infectious Disease"/>
            <person name="Wu L."/>
            <person name="Ma J."/>
        </authorList>
    </citation>
    <scope>NUCLEOTIDE SEQUENCE [LARGE SCALE GENOMIC DNA]</scope>
    <source>
        <strain evidence="7">JCM 18542</strain>
    </source>
</reference>
<sequence>MRSYIPRAVVAVTAAATIALAGCSSSDDGGGSSAAGEGSDGGSGSISFAMGSNDADKVKPLIEKWNQTHPDQQVEFKELPADADGQHDKLVQSLQAGNDDYDVMALDVTWTAEFAANGWIAPLEGDLALDTSQLLPATVESATYNGKLYAGPQNTNAQLLYYRTDLVEQAPATWDDLTASCDKAKTAGVDCMVTQLKNYEGLTVNATQFINSWGGSVVGPDGKTPTVDSPEAKAGLTALVDGYNSDVIAKRSNGFDEEATNNAFVNGEAMYAYNWPYMYDNADSDGSGDKPKSAVQGKFAVAPIVGENGPGASTLGGYNLAINVNSKAKNTALDFIRFMESPDSQMSFAENAFPPVLASIYDDPTLAEKYPYMPVLKTALENAKPRPVTPFYSAVSKGIRDNVYAALTAGKSIDQAVTDISTVIKNATSNQPGSPRGAIGENGDDEEDGWICRGRRRPGRGRSH</sequence>
<gene>
    <name evidence="6" type="ORF">GCM10023353_36880</name>
</gene>
<dbReference type="PROSITE" id="PS51257">
    <property type="entry name" value="PROKAR_LIPOPROTEIN"/>
    <property type="match status" value="1"/>
</dbReference>
<keyword evidence="7" id="KW-1185">Reference proteome</keyword>
<keyword evidence="2" id="KW-0813">Transport</keyword>
<evidence type="ECO:0000313" key="6">
    <source>
        <dbReference type="EMBL" id="GAA4824440.1"/>
    </source>
</evidence>
<dbReference type="Gene3D" id="3.40.190.10">
    <property type="entry name" value="Periplasmic binding protein-like II"/>
    <property type="match status" value="2"/>
</dbReference>
<evidence type="ECO:0000256" key="5">
    <source>
        <dbReference type="SAM" id="SignalP"/>
    </source>
</evidence>
<comment type="caution">
    <text evidence="6">The sequence shown here is derived from an EMBL/GenBank/DDBJ whole genome shotgun (WGS) entry which is preliminary data.</text>
</comment>
<proteinExistence type="inferred from homology"/>
<name>A0ABP9D0P3_9ACTN</name>
<dbReference type="InterPro" id="IPR006059">
    <property type="entry name" value="SBP"/>
</dbReference>
<feature type="signal peptide" evidence="5">
    <location>
        <begin position="1"/>
        <end position="21"/>
    </location>
</feature>
<dbReference type="Proteomes" id="UP001500839">
    <property type="component" value="Unassembled WGS sequence"/>
</dbReference>
<dbReference type="CDD" id="cd14750">
    <property type="entry name" value="PBP2_TMBP"/>
    <property type="match status" value="1"/>
</dbReference>
<evidence type="ECO:0000256" key="2">
    <source>
        <dbReference type="ARBA" id="ARBA00022448"/>
    </source>
</evidence>
<accession>A0ABP9D0P3</accession>
<evidence type="ECO:0000256" key="1">
    <source>
        <dbReference type="ARBA" id="ARBA00008520"/>
    </source>
</evidence>
<dbReference type="RefSeq" id="WP_345602923.1">
    <property type="nucleotide sequence ID" value="NZ_BAABKQ010000001.1"/>
</dbReference>
<feature type="compositionally biased region" description="Gly residues" evidence="4">
    <location>
        <begin position="28"/>
        <end position="44"/>
    </location>
</feature>
<organism evidence="6 7">
    <name type="scientific">Tomitella cavernea</name>
    <dbReference type="NCBI Taxonomy" id="1387982"/>
    <lineage>
        <taxon>Bacteria</taxon>
        <taxon>Bacillati</taxon>
        <taxon>Actinomycetota</taxon>
        <taxon>Actinomycetes</taxon>
        <taxon>Mycobacteriales</taxon>
        <taxon>Tomitella</taxon>
    </lineage>
</organism>
<protein>
    <submittedName>
        <fullName evidence="6">ABC transporter substrate-binding protein</fullName>
    </submittedName>
</protein>
<dbReference type="EMBL" id="BAABKQ010000001">
    <property type="protein sequence ID" value="GAA4824440.1"/>
    <property type="molecule type" value="Genomic_DNA"/>
</dbReference>
<keyword evidence="3 5" id="KW-0732">Signal</keyword>
<evidence type="ECO:0000256" key="4">
    <source>
        <dbReference type="SAM" id="MobiDB-lite"/>
    </source>
</evidence>